<feature type="compositionally biased region" description="Acidic residues" evidence="1">
    <location>
        <begin position="135"/>
        <end position="167"/>
    </location>
</feature>
<feature type="region of interest" description="Disordered" evidence="1">
    <location>
        <begin position="120"/>
        <end position="167"/>
    </location>
</feature>
<protein>
    <submittedName>
        <fullName evidence="2">Uncharacterized protein</fullName>
    </submittedName>
</protein>
<dbReference type="AlphaFoldDB" id="A0AAE0L664"/>
<dbReference type="Proteomes" id="UP001190700">
    <property type="component" value="Unassembled WGS sequence"/>
</dbReference>
<feature type="compositionally biased region" description="Polar residues" evidence="1">
    <location>
        <begin position="1"/>
        <end position="17"/>
    </location>
</feature>
<evidence type="ECO:0000313" key="2">
    <source>
        <dbReference type="EMBL" id="KAK3273244.1"/>
    </source>
</evidence>
<feature type="region of interest" description="Disordered" evidence="1">
    <location>
        <begin position="1"/>
        <end position="22"/>
    </location>
</feature>
<gene>
    <name evidence="2" type="ORF">CYMTET_18504</name>
</gene>
<proteinExistence type="predicted"/>
<dbReference type="EMBL" id="LGRX02008582">
    <property type="protein sequence ID" value="KAK3273244.1"/>
    <property type="molecule type" value="Genomic_DNA"/>
</dbReference>
<keyword evidence="3" id="KW-1185">Reference proteome</keyword>
<organism evidence="2 3">
    <name type="scientific">Cymbomonas tetramitiformis</name>
    <dbReference type="NCBI Taxonomy" id="36881"/>
    <lineage>
        <taxon>Eukaryota</taxon>
        <taxon>Viridiplantae</taxon>
        <taxon>Chlorophyta</taxon>
        <taxon>Pyramimonadophyceae</taxon>
        <taxon>Pyramimonadales</taxon>
        <taxon>Pyramimonadaceae</taxon>
        <taxon>Cymbomonas</taxon>
    </lineage>
</organism>
<sequence>MVAWNENQPMNGTNVSHVPTGVPRRTLSATRGAVTARSVAPVGTSRGTTPRSRTGSISVQPEESFFEVTTSEAGDALAEDVFNKEDLYLDKETLDALKELHFQFGIPALRQGLFNLREKPCQQMTGPQSAREANGADEIDEEESEEESEEEGSEEEVTDEEYVKEEP</sequence>
<comment type="caution">
    <text evidence="2">The sequence shown here is derived from an EMBL/GenBank/DDBJ whole genome shotgun (WGS) entry which is preliminary data.</text>
</comment>
<evidence type="ECO:0000313" key="3">
    <source>
        <dbReference type="Proteomes" id="UP001190700"/>
    </source>
</evidence>
<reference evidence="2 3" key="1">
    <citation type="journal article" date="2015" name="Genome Biol. Evol.">
        <title>Comparative Genomics of a Bacterivorous Green Alga Reveals Evolutionary Causalities and Consequences of Phago-Mixotrophic Mode of Nutrition.</title>
        <authorList>
            <person name="Burns J.A."/>
            <person name="Paasch A."/>
            <person name="Narechania A."/>
            <person name="Kim E."/>
        </authorList>
    </citation>
    <scope>NUCLEOTIDE SEQUENCE [LARGE SCALE GENOMIC DNA]</scope>
    <source>
        <strain evidence="2 3">PLY_AMNH</strain>
    </source>
</reference>
<evidence type="ECO:0000256" key="1">
    <source>
        <dbReference type="SAM" id="MobiDB-lite"/>
    </source>
</evidence>
<accession>A0AAE0L664</accession>
<name>A0AAE0L664_9CHLO</name>